<evidence type="ECO:0000259" key="1">
    <source>
        <dbReference type="Pfam" id="PF00534"/>
    </source>
</evidence>
<organism evidence="3 4">
    <name type="scientific">Alcaligenes aquatilis</name>
    <dbReference type="NCBI Taxonomy" id="323284"/>
    <lineage>
        <taxon>Bacteria</taxon>
        <taxon>Pseudomonadati</taxon>
        <taxon>Pseudomonadota</taxon>
        <taxon>Betaproteobacteria</taxon>
        <taxon>Burkholderiales</taxon>
        <taxon>Alcaligenaceae</taxon>
        <taxon>Alcaligenes</taxon>
    </lineage>
</organism>
<dbReference type="KEGG" id="aaqu:D3M96_06945"/>
<dbReference type="Proteomes" id="UP000268070">
    <property type="component" value="Chromosome"/>
</dbReference>
<dbReference type="AlphaFoldDB" id="A0A3G2HT20"/>
<accession>A0A3G2HT20</accession>
<reference evidence="3 4" key="1">
    <citation type="submission" date="2018-09" db="EMBL/GenBank/DDBJ databases">
        <title>Complete genome sequence of the hydrocarbonoclastic bacterium Alcaligenes aquatilis QD168, isolated from a crude-oil polluted marine sediment of Central Chile.</title>
        <authorList>
            <person name="Duran R.E."/>
            <person name="Barra B."/>
            <person name="Salva-Serra F."/>
            <person name="Mendez V."/>
            <person name="Moore E.R.B."/>
            <person name="Seeger M."/>
        </authorList>
    </citation>
    <scope>NUCLEOTIDE SEQUENCE [LARGE SCALE GENOMIC DNA]</scope>
    <source>
        <strain evidence="3 4">QD168</strain>
    </source>
</reference>
<dbReference type="Pfam" id="PF13439">
    <property type="entry name" value="Glyco_transf_4"/>
    <property type="match status" value="1"/>
</dbReference>
<dbReference type="Gene3D" id="3.40.50.2000">
    <property type="entry name" value="Glycogen Phosphorylase B"/>
    <property type="match status" value="2"/>
</dbReference>
<dbReference type="SUPFAM" id="SSF53756">
    <property type="entry name" value="UDP-Glycosyltransferase/glycogen phosphorylase"/>
    <property type="match status" value="1"/>
</dbReference>
<dbReference type="InterPro" id="IPR001296">
    <property type="entry name" value="Glyco_trans_1"/>
</dbReference>
<dbReference type="InterPro" id="IPR028098">
    <property type="entry name" value="Glyco_trans_4-like_N"/>
</dbReference>
<name>A0A3G2HT20_9BURK</name>
<sequence>MKVLITDIHHGNGGGHVTYILGLLRGLAHQCDFTLAVPATGRLYREALQVPGVRVLPGLYTARIGTALSEIWSLRRFLQREAFDIVHCNGSTDHRHVMIACKTLPNPPVIIWTKHNTNRLHSVGNRLRARFGTDLCIAVSDYVAQQLANSDYRRCNVERIYHGLDLEHYCPVSPQEKWAARQTLFGSTLPDNCLVLGSVGGTDLEKGWLLLVEAVARLEPELKQRVRVVVAGDPPAAAVCEKVQALGCAEQVLFPGLVKDVRSVLAACDVGFVLSYKESASYACYESLALGLPVLISNAGGLPESIEHLHEGWVVPCGDVEAIEAHVRDMLCQKYCLQTVGRRARKRAEKRFDAQRFSVDTYQAYLKARALSASAY</sequence>
<dbReference type="OrthoDB" id="9062832at2"/>
<feature type="domain" description="Glycosyl transferase family 1" evidence="1">
    <location>
        <begin position="189"/>
        <end position="346"/>
    </location>
</feature>
<dbReference type="RefSeq" id="WP_121738490.1">
    <property type="nucleotide sequence ID" value="NZ_CP032153.1"/>
</dbReference>
<gene>
    <name evidence="3" type="ORF">D3M96_06945</name>
</gene>
<evidence type="ECO:0000313" key="3">
    <source>
        <dbReference type="EMBL" id="AYN20293.1"/>
    </source>
</evidence>
<keyword evidence="3" id="KW-0808">Transferase</keyword>
<evidence type="ECO:0000259" key="2">
    <source>
        <dbReference type="Pfam" id="PF13439"/>
    </source>
</evidence>
<dbReference type="Pfam" id="PF00534">
    <property type="entry name" value="Glycos_transf_1"/>
    <property type="match status" value="1"/>
</dbReference>
<evidence type="ECO:0000313" key="4">
    <source>
        <dbReference type="Proteomes" id="UP000268070"/>
    </source>
</evidence>
<dbReference type="PANTHER" id="PTHR12526">
    <property type="entry name" value="GLYCOSYLTRANSFERASE"/>
    <property type="match status" value="1"/>
</dbReference>
<proteinExistence type="predicted"/>
<feature type="domain" description="Glycosyltransferase subfamily 4-like N-terminal" evidence="2">
    <location>
        <begin position="14"/>
        <end position="167"/>
    </location>
</feature>
<dbReference type="EMBL" id="CP032153">
    <property type="protein sequence ID" value="AYN20293.1"/>
    <property type="molecule type" value="Genomic_DNA"/>
</dbReference>
<protein>
    <submittedName>
        <fullName evidence="3">Glycosyltransferase family 1 protein</fullName>
    </submittedName>
</protein>
<dbReference type="GO" id="GO:0016757">
    <property type="term" value="F:glycosyltransferase activity"/>
    <property type="evidence" value="ECO:0007669"/>
    <property type="project" value="InterPro"/>
</dbReference>